<feature type="region of interest" description="Disordered" evidence="1">
    <location>
        <begin position="48"/>
        <end position="90"/>
    </location>
</feature>
<reference evidence="2 3" key="1">
    <citation type="submission" date="2017-02" db="EMBL/GenBank/DDBJ databases">
        <authorList>
            <person name="Peterson S.W."/>
        </authorList>
    </citation>
    <scope>NUCLEOTIDE SEQUENCE [LARGE SCALE GENOMIC DNA]</scope>
    <source>
        <strain evidence="2 3">USBA 369</strain>
    </source>
</reference>
<evidence type="ECO:0000313" key="3">
    <source>
        <dbReference type="Proteomes" id="UP000190135"/>
    </source>
</evidence>
<gene>
    <name evidence="2" type="ORF">SAMN05428963_103391</name>
</gene>
<feature type="compositionally biased region" description="Polar residues" evidence="1">
    <location>
        <begin position="75"/>
        <end position="90"/>
    </location>
</feature>
<evidence type="ECO:0000256" key="1">
    <source>
        <dbReference type="SAM" id="MobiDB-lite"/>
    </source>
</evidence>
<name>A0A1T4P999_9HYPH</name>
<accession>A0A1T4P999</accession>
<dbReference type="EMBL" id="FUXL01000003">
    <property type="protein sequence ID" value="SJZ87806.1"/>
    <property type="molecule type" value="Genomic_DNA"/>
</dbReference>
<proteinExistence type="predicted"/>
<sequence>MLTKVTSRPREKERERKRPEWLWLTIRGPNISPDMKDARQAEVQLVSRTHDNGEVTGSCGLPDGAYEPQEERGSAPNSPTGSTDTANALA</sequence>
<protein>
    <submittedName>
        <fullName evidence="2">Uncharacterized protein</fullName>
    </submittedName>
</protein>
<dbReference type="AlphaFoldDB" id="A0A1T4P999"/>
<organism evidence="2 3">
    <name type="scientific">Consotaella salsifontis</name>
    <dbReference type="NCBI Taxonomy" id="1365950"/>
    <lineage>
        <taxon>Bacteria</taxon>
        <taxon>Pseudomonadati</taxon>
        <taxon>Pseudomonadota</taxon>
        <taxon>Alphaproteobacteria</taxon>
        <taxon>Hyphomicrobiales</taxon>
        <taxon>Aurantimonadaceae</taxon>
        <taxon>Consotaella</taxon>
    </lineage>
</organism>
<dbReference type="Proteomes" id="UP000190135">
    <property type="component" value="Unassembled WGS sequence"/>
</dbReference>
<keyword evidence="3" id="KW-1185">Reference proteome</keyword>
<evidence type="ECO:0000313" key="2">
    <source>
        <dbReference type="EMBL" id="SJZ87806.1"/>
    </source>
</evidence>